<feature type="compositionally biased region" description="Polar residues" evidence="1">
    <location>
        <begin position="85"/>
        <end position="94"/>
    </location>
</feature>
<feature type="region of interest" description="Disordered" evidence="1">
    <location>
        <begin position="68"/>
        <end position="94"/>
    </location>
</feature>
<evidence type="ECO:0000313" key="3">
    <source>
        <dbReference type="Proteomes" id="UP000187209"/>
    </source>
</evidence>
<evidence type="ECO:0000313" key="2">
    <source>
        <dbReference type="EMBL" id="OMJ79863.1"/>
    </source>
</evidence>
<organism evidence="2 3">
    <name type="scientific">Stentor coeruleus</name>
    <dbReference type="NCBI Taxonomy" id="5963"/>
    <lineage>
        <taxon>Eukaryota</taxon>
        <taxon>Sar</taxon>
        <taxon>Alveolata</taxon>
        <taxon>Ciliophora</taxon>
        <taxon>Postciliodesmatophora</taxon>
        <taxon>Heterotrichea</taxon>
        <taxon>Heterotrichida</taxon>
        <taxon>Stentoridae</taxon>
        <taxon>Stentor</taxon>
    </lineage>
</organism>
<dbReference type="AlphaFoldDB" id="A0A1R2BSS0"/>
<name>A0A1R2BSS0_9CILI</name>
<reference evidence="2 3" key="1">
    <citation type="submission" date="2016-11" db="EMBL/GenBank/DDBJ databases">
        <title>The macronuclear genome of Stentor coeruleus: a giant cell with tiny introns.</title>
        <authorList>
            <person name="Slabodnick M."/>
            <person name="Ruby J.G."/>
            <person name="Reiff S.B."/>
            <person name="Swart E.C."/>
            <person name="Gosai S."/>
            <person name="Prabakaran S."/>
            <person name="Witkowska E."/>
            <person name="Larue G.E."/>
            <person name="Fisher S."/>
            <person name="Freeman R.M."/>
            <person name="Gunawardena J."/>
            <person name="Chu W."/>
            <person name="Stover N.A."/>
            <person name="Gregory B.D."/>
            <person name="Nowacki M."/>
            <person name="Derisi J."/>
            <person name="Roy S.W."/>
            <person name="Marshall W.F."/>
            <person name="Sood P."/>
        </authorList>
    </citation>
    <scope>NUCLEOTIDE SEQUENCE [LARGE SCALE GENOMIC DNA]</scope>
    <source>
        <strain evidence="2">WM001</strain>
    </source>
</reference>
<accession>A0A1R2BSS0</accession>
<sequence length="503" mass="57787">MDLKLNFLKDCIDPKNVHSSSKTSRSKIKHESLTLSTQRSQKRDTHKITHSRLYSSDSKTLFLQQLPVTKRKKDKLSKPKPTSSHFTSTEQSPQNCINKSLELLPNAGQIELTKNTETKTSPKTRSKELSLTEAASKIYEYNNKIWMQKHNSRNNAESLLINFANEFFKQLDIDGVGVVNGKHLVENLLSLGIATDSYVLRETLSLIFNCEDVYDANIGVQDFIALFRRDVVADKILKILNESALNERKKKKVLNQRVKKWKGAVDSESPLSFFKLKLTMSLAGHEQHELIKKSQDIITINEHLRIIEKLWKKFFHDGDDGISLLTACEAFKYFKVFQDNFECKKFIISSLGQANFLTYHDFEQLFAKSMIKGSFLNLSKRLVKGNFAAKEMSPGFRLGAYQRALLMSGVRCPNSNIPVEEGEKIVTALEKFKNFPKVTYEELRTKLLKVQGIDEKQAEKNEIRTLRNRKILSEIRSITGRLFANTSKRNRQLTFKDGKVQFF</sequence>
<proteinExistence type="predicted"/>
<dbReference type="Proteomes" id="UP000187209">
    <property type="component" value="Unassembled WGS sequence"/>
</dbReference>
<feature type="region of interest" description="Disordered" evidence="1">
    <location>
        <begin position="16"/>
        <end position="51"/>
    </location>
</feature>
<evidence type="ECO:0000256" key="1">
    <source>
        <dbReference type="SAM" id="MobiDB-lite"/>
    </source>
</evidence>
<gene>
    <name evidence="2" type="ORF">SteCoe_20004</name>
</gene>
<feature type="compositionally biased region" description="Polar residues" evidence="1">
    <location>
        <begin position="112"/>
        <end position="123"/>
    </location>
</feature>
<feature type="region of interest" description="Disordered" evidence="1">
    <location>
        <begin position="108"/>
        <end position="127"/>
    </location>
</feature>
<evidence type="ECO:0008006" key="4">
    <source>
        <dbReference type="Google" id="ProtNLM"/>
    </source>
</evidence>
<protein>
    <recommendedName>
        <fullName evidence="4">EF-hand domain-containing protein</fullName>
    </recommendedName>
</protein>
<comment type="caution">
    <text evidence="2">The sequence shown here is derived from an EMBL/GenBank/DDBJ whole genome shotgun (WGS) entry which is preliminary data.</text>
</comment>
<keyword evidence="3" id="KW-1185">Reference proteome</keyword>
<dbReference type="OrthoDB" id="324964at2759"/>
<dbReference type="EMBL" id="MPUH01000450">
    <property type="protein sequence ID" value="OMJ79863.1"/>
    <property type="molecule type" value="Genomic_DNA"/>
</dbReference>